<evidence type="ECO:0000256" key="3">
    <source>
        <dbReference type="ARBA" id="ARBA00012974"/>
    </source>
</evidence>
<dbReference type="PANTHER" id="PTHR42880">
    <property type="entry name" value="HOMOCITRATE SYNTHASE"/>
    <property type="match status" value="1"/>
</dbReference>
<protein>
    <recommendedName>
        <fullName evidence="4 8">Homocitrate synthase</fullName>
        <ecNumber evidence="3 8">2.3.3.14</ecNumber>
    </recommendedName>
</protein>
<evidence type="ECO:0000256" key="7">
    <source>
        <dbReference type="RuleBase" id="RU003523"/>
    </source>
</evidence>
<dbReference type="Proteomes" id="UP001325479">
    <property type="component" value="Chromosome"/>
</dbReference>
<evidence type="ECO:0000256" key="6">
    <source>
        <dbReference type="ARBA" id="ARBA00048019"/>
    </source>
</evidence>
<evidence type="ECO:0000256" key="2">
    <source>
        <dbReference type="ARBA" id="ARBA00006154"/>
    </source>
</evidence>
<dbReference type="PROSITE" id="PS00815">
    <property type="entry name" value="AIPM_HOMOCIT_SYNTH_1"/>
    <property type="match status" value="1"/>
</dbReference>
<proteinExistence type="inferred from homology"/>
<dbReference type="PANTHER" id="PTHR42880:SF1">
    <property type="entry name" value="ISOPROPYLMALATE_HOMOCITRATE_CITRAMALATE SYNTHASE FAMILY PROTEIN"/>
    <property type="match status" value="1"/>
</dbReference>
<dbReference type="InterPro" id="IPR054691">
    <property type="entry name" value="LeuA/HCS_post-cat"/>
</dbReference>
<comment type="similarity">
    <text evidence="2 7">Belongs to the alpha-IPM synthase/homocitrate synthase family.</text>
</comment>
<sequence>MSNPIINDTTLRDGEQTAGVAFTVDEKCAIATALSRAGVPELEIGIPAMGEEEIACIKAIVDLNLDAGMMVWGRLTEADLAAALRCNPDIVHLSIPVSDIHLQHKLRQPRSWALTQVTRVITEAAKSGRKVSLGLEDASRADPAFIADVARRAQQCGAQRVRFADTLGVLDPFATYEAIARLRAAVDIEIEIHAHDDLGLATANTLAALRAGATHANTTVNGLGERAGNAALEEVVMGTRHLLGRDTGVDTTSLLGISRLVEQASGRNVSLNKSIVGGGVFTHESGIHADGIAKHPTTYEGFDPAELGRERSVVLGKHSGSQSVRQAYDALGLNIAEQLVPLLLTRIRHFAVRYKQAPSTSDLYRFLVEARGTLEEVS</sequence>
<accession>A0ABZ0WLQ4</accession>
<dbReference type="EMBL" id="CP139965">
    <property type="protein sequence ID" value="WQD78287.1"/>
    <property type="molecule type" value="Genomic_DNA"/>
</dbReference>
<organism evidence="10 11">
    <name type="scientific">Paraburkholderia kururiensis</name>
    <dbReference type="NCBI Taxonomy" id="984307"/>
    <lineage>
        <taxon>Bacteria</taxon>
        <taxon>Pseudomonadati</taxon>
        <taxon>Pseudomonadota</taxon>
        <taxon>Betaproteobacteria</taxon>
        <taxon>Burkholderiales</taxon>
        <taxon>Burkholderiaceae</taxon>
        <taxon>Paraburkholderia</taxon>
    </lineage>
</organism>
<evidence type="ECO:0000259" key="9">
    <source>
        <dbReference type="PROSITE" id="PS50991"/>
    </source>
</evidence>
<keyword evidence="11" id="KW-1185">Reference proteome</keyword>
<gene>
    <name evidence="10" type="primary">nifV</name>
    <name evidence="10" type="ORF">U0042_00785</name>
</gene>
<keyword evidence="5 7" id="KW-0808">Transferase</keyword>
<dbReference type="Gene3D" id="1.10.238.260">
    <property type="match status" value="1"/>
</dbReference>
<dbReference type="EC" id="2.3.3.14" evidence="3 8"/>
<keyword evidence="8" id="KW-0535">Nitrogen fixation</keyword>
<comment type="function">
    <text evidence="1 8">This protein is a Fe-Mo-cofactor biosynthetic component.</text>
</comment>
<dbReference type="Pfam" id="PF22617">
    <property type="entry name" value="HCS_D2"/>
    <property type="match status" value="1"/>
</dbReference>
<evidence type="ECO:0000256" key="5">
    <source>
        <dbReference type="ARBA" id="ARBA00022679"/>
    </source>
</evidence>
<dbReference type="SUPFAM" id="SSF51569">
    <property type="entry name" value="Aldolase"/>
    <property type="match status" value="1"/>
</dbReference>
<dbReference type="PROSITE" id="PS50991">
    <property type="entry name" value="PYR_CT"/>
    <property type="match status" value="1"/>
</dbReference>
<dbReference type="PROSITE" id="PS00816">
    <property type="entry name" value="AIPM_HOMOCIT_SYNTH_2"/>
    <property type="match status" value="1"/>
</dbReference>
<evidence type="ECO:0000313" key="10">
    <source>
        <dbReference type="EMBL" id="WQD78287.1"/>
    </source>
</evidence>
<dbReference type="NCBIfam" id="TIGR02660">
    <property type="entry name" value="nifV_homocitr"/>
    <property type="match status" value="1"/>
</dbReference>
<evidence type="ECO:0000256" key="4">
    <source>
        <dbReference type="ARBA" id="ARBA00020735"/>
    </source>
</evidence>
<evidence type="ECO:0000313" key="11">
    <source>
        <dbReference type="Proteomes" id="UP001325479"/>
    </source>
</evidence>
<name>A0ABZ0WLQ4_9BURK</name>
<dbReference type="InterPro" id="IPR013785">
    <property type="entry name" value="Aldolase_TIM"/>
</dbReference>
<dbReference type="InterPro" id="IPR002034">
    <property type="entry name" value="AIPM/Hcit_synth_CS"/>
</dbReference>
<keyword evidence="10" id="KW-0012">Acyltransferase</keyword>
<dbReference type="RefSeq" id="WP_114812255.1">
    <property type="nucleotide sequence ID" value="NZ_CP139965.1"/>
</dbReference>
<evidence type="ECO:0000256" key="1">
    <source>
        <dbReference type="ARBA" id="ARBA00003050"/>
    </source>
</evidence>
<dbReference type="Gene3D" id="3.20.20.70">
    <property type="entry name" value="Aldolase class I"/>
    <property type="match status" value="1"/>
</dbReference>
<dbReference type="InterPro" id="IPR000891">
    <property type="entry name" value="PYR_CT"/>
</dbReference>
<evidence type="ECO:0000256" key="8">
    <source>
        <dbReference type="RuleBase" id="RU367143"/>
    </source>
</evidence>
<comment type="catalytic activity">
    <reaction evidence="6 8">
        <text>acetyl-CoA + 2-oxoglutarate + H2O = (2R)-homocitrate + CoA + H(+)</text>
        <dbReference type="Rhea" id="RHEA:12929"/>
        <dbReference type="ChEBI" id="CHEBI:15377"/>
        <dbReference type="ChEBI" id="CHEBI:15378"/>
        <dbReference type="ChEBI" id="CHEBI:16810"/>
        <dbReference type="ChEBI" id="CHEBI:57287"/>
        <dbReference type="ChEBI" id="CHEBI:57288"/>
        <dbReference type="ChEBI" id="CHEBI:58884"/>
        <dbReference type="EC" id="2.3.3.14"/>
    </reaction>
</comment>
<dbReference type="InterPro" id="IPR013477">
    <property type="entry name" value="NifV/FrbC"/>
</dbReference>
<feature type="domain" description="Pyruvate carboxyltransferase" evidence="9">
    <location>
        <begin position="4"/>
        <end position="255"/>
    </location>
</feature>
<dbReference type="GO" id="GO:0004410">
    <property type="term" value="F:homocitrate synthase activity"/>
    <property type="evidence" value="ECO:0007669"/>
    <property type="project" value="UniProtKB-EC"/>
</dbReference>
<dbReference type="Pfam" id="PF00682">
    <property type="entry name" value="HMGL-like"/>
    <property type="match status" value="1"/>
</dbReference>
<dbReference type="CDD" id="cd07939">
    <property type="entry name" value="DRE_TIM_NifV"/>
    <property type="match status" value="1"/>
</dbReference>
<reference evidence="10 11" key="1">
    <citation type="submission" date="2023-12" db="EMBL/GenBank/DDBJ databases">
        <title>Genome sequencing and assembly of bacterial species from a model synthetic community.</title>
        <authorList>
            <person name="Hogle S.L."/>
        </authorList>
    </citation>
    <scope>NUCLEOTIDE SEQUENCE [LARGE SCALE GENOMIC DNA]</scope>
    <source>
        <strain evidence="10 11">HAMBI 2494</strain>
    </source>
</reference>